<keyword evidence="14" id="KW-1185">Reference proteome</keyword>
<evidence type="ECO:0000256" key="8">
    <source>
        <dbReference type="ARBA" id="ARBA00056565"/>
    </source>
</evidence>
<protein>
    <recommendedName>
        <fullName evidence="12">U2A'/phosphoprotein 32 family A C-terminal domain-containing protein</fullName>
    </recommendedName>
</protein>
<dbReference type="Pfam" id="PF14580">
    <property type="entry name" value="LRR_9"/>
    <property type="match status" value="1"/>
</dbReference>
<dbReference type="Gene3D" id="3.80.10.10">
    <property type="entry name" value="Ribonuclease Inhibitor"/>
    <property type="match status" value="1"/>
</dbReference>
<evidence type="ECO:0000256" key="9">
    <source>
        <dbReference type="ARBA" id="ARBA00062740"/>
    </source>
</evidence>
<dbReference type="GO" id="GO:0005789">
    <property type="term" value="C:endoplasmic reticulum membrane"/>
    <property type="evidence" value="ECO:0007669"/>
    <property type="project" value="InterPro"/>
</dbReference>
<keyword evidence="4" id="KW-0677">Repeat</keyword>
<feature type="compositionally biased region" description="Basic and acidic residues" evidence="10">
    <location>
        <begin position="308"/>
        <end position="323"/>
    </location>
</feature>
<feature type="domain" description="U2A'/phosphoprotein 32 family A C-terminal" evidence="12">
    <location>
        <begin position="128"/>
        <end position="146"/>
    </location>
</feature>
<comment type="similarity">
    <text evidence="7">Belongs to the U2 small nuclear ribonucleoprotein A family.</text>
</comment>
<keyword evidence="3" id="KW-0747">Spliceosome</keyword>
<evidence type="ECO:0000256" key="4">
    <source>
        <dbReference type="ARBA" id="ARBA00022737"/>
    </source>
</evidence>
<evidence type="ECO:0000256" key="10">
    <source>
        <dbReference type="SAM" id="MobiDB-lite"/>
    </source>
</evidence>
<feature type="transmembrane region" description="Helical" evidence="11">
    <location>
        <begin position="244"/>
        <end position="263"/>
    </location>
</feature>
<evidence type="ECO:0000256" key="6">
    <source>
        <dbReference type="ARBA" id="ARBA00023242"/>
    </source>
</evidence>
<evidence type="ECO:0000256" key="3">
    <source>
        <dbReference type="ARBA" id="ARBA00022728"/>
    </source>
</evidence>
<keyword evidence="2" id="KW-0433">Leucine-rich repeat</keyword>
<dbReference type="GO" id="GO:0000398">
    <property type="term" value="P:mRNA splicing, via spliceosome"/>
    <property type="evidence" value="ECO:0007669"/>
    <property type="project" value="InterPro"/>
</dbReference>
<proteinExistence type="inferred from homology"/>
<dbReference type="InterPro" id="IPR044640">
    <property type="entry name" value="RU2A"/>
</dbReference>
<accession>A0A9D3XPW3</accession>
<evidence type="ECO:0000256" key="7">
    <source>
        <dbReference type="ARBA" id="ARBA00024196"/>
    </source>
</evidence>
<comment type="subcellular location">
    <subcellularLocation>
        <location evidence="1">Nucleus</location>
    </subcellularLocation>
</comment>
<keyword evidence="6" id="KW-0539">Nucleus</keyword>
<evidence type="ECO:0000256" key="5">
    <source>
        <dbReference type="ARBA" id="ARBA00023187"/>
    </source>
</evidence>
<keyword evidence="5" id="KW-0508">mRNA splicing</keyword>
<evidence type="ECO:0000256" key="2">
    <source>
        <dbReference type="ARBA" id="ARBA00022614"/>
    </source>
</evidence>
<keyword evidence="11" id="KW-1133">Transmembrane helix</keyword>
<keyword evidence="11" id="KW-0472">Membrane</keyword>
<organism evidence="13 14">
    <name type="scientific">Mauremys mutica</name>
    <name type="common">yellowpond turtle</name>
    <dbReference type="NCBI Taxonomy" id="74926"/>
    <lineage>
        <taxon>Eukaryota</taxon>
        <taxon>Metazoa</taxon>
        <taxon>Chordata</taxon>
        <taxon>Craniata</taxon>
        <taxon>Vertebrata</taxon>
        <taxon>Euteleostomi</taxon>
        <taxon>Archelosauria</taxon>
        <taxon>Testudinata</taxon>
        <taxon>Testudines</taxon>
        <taxon>Cryptodira</taxon>
        <taxon>Durocryptodira</taxon>
        <taxon>Testudinoidea</taxon>
        <taxon>Geoemydidae</taxon>
        <taxon>Geoemydinae</taxon>
        <taxon>Mauremys</taxon>
    </lineage>
</organism>
<evidence type="ECO:0000259" key="12">
    <source>
        <dbReference type="SMART" id="SM00446"/>
    </source>
</evidence>
<dbReference type="PROSITE" id="PS51450">
    <property type="entry name" value="LRR"/>
    <property type="match status" value="1"/>
</dbReference>
<dbReference type="SMART" id="SM00446">
    <property type="entry name" value="LRRcap"/>
    <property type="match status" value="1"/>
</dbReference>
<dbReference type="Gene3D" id="6.10.250.2950">
    <property type="match status" value="1"/>
</dbReference>
<dbReference type="EMBL" id="JAHDVG010000465">
    <property type="protein sequence ID" value="KAH1183926.1"/>
    <property type="molecule type" value="Genomic_DNA"/>
</dbReference>
<dbReference type="PANTHER" id="PTHR10552:SF6">
    <property type="entry name" value="U2 SMALL NUCLEAR RIBONUCLEOPROTEIN A"/>
    <property type="match status" value="1"/>
</dbReference>
<dbReference type="FunFam" id="3.80.10.10:FF:000026">
    <property type="entry name" value="U2 small nuclear ribonucleoprotein A"/>
    <property type="match status" value="1"/>
</dbReference>
<dbReference type="InterPro" id="IPR001611">
    <property type="entry name" value="Leu-rich_rpt"/>
</dbReference>
<evidence type="ECO:0000313" key="14">
    <source>
        <dbReference type="Proteomes" id="UP000827986"/>
    </source>
</evidence>
<dbReference type="GO" id="GO:0030620">
    <property type="term" value="F:U2 snRNA binding"/>
    <property type="evidence" value="ECO:0007669"/>
    <property type="project" value="InterPro"/>
</dbReference>
<comment type="subunit">
    <text evidence="9">Identified in the spliceosome B complex. Identified in the spliceosome C complex. Found in a pre-mRNA splicing complex with SFRS4, SFRS5, SNRNP70, SNRPA1, SRRM1 and SRRM2. Found in a pre-mRNA exonic splicing enhancer (ESE) complex with SNRNP70, SNRPA1, SRRM1 and TRA2B. Contributes to the binding of stem loop IV of U2 snRNA with SNRPB2.</text>
</comment>
<gene>
    <name evidence="13" type="ORF">KIL84_014542</name>
</gene>
<comment type="function">
    <text evidence="8">Involved in pre-mRNA splicing as component of the spliceosome. Associated with sn-RNP U2, where it contributes to the binding of stem loop IV of U2 snRNA.</text>
</comment>
<keyword evidence="3" id="KW-0507">mRNA processing</keyword>
<dbReference type="SUPFAM" id="SSF52058">
    <property type="entry name" value="L domain-like"/>
    <property type="match status" value="1"/>
</dbReference>
<dbReference type="GO" id="GO:0005681">
    <property type="term" value="C:spliceosomal complex"/>
    <property type="evidence" value="ECO:0007669"/>
    <property type="project" value="UniProtKB-KW"/>
</dbReference>
<evidence type="ECO:0000313" key="13">
    <source>
        <dbReference type="EMBL" id="KAH1183926.1"/>
    </source>
</evidence>
<dbReference type="AlphaFoldDB" id="A0A9D3XPW3"/>
<dbReference type="Pfam" id="PF06936">
    <property type="entry name" value="Selenoprotein_S"/>
    <property type="match status" value="1"/>
</dbReference>
<reference evidence="13" key="1">
    <citation type="submission" date="2021-09" db="EMBL/GenBank/DDBJ databases">
        <title>The genome of Mauremys mutica provides insights into the evolution of semi-aquatic lifestyle.</title>
        <authorList>
            <person name="Gong S."/>
            <person name="Gao Y."/>
        </authorList>
    </citation>
    <scope>NUCLEOTIDE SEQUENCE</scope>
    <source>
        <strain evidence="13">MM-2020</strain>
        <tissue evidence="13">Muscle</tissue>
    </source>
</reference>
<dbReference type="InterPro" id="IPR032675">
    <property type="entry name" value="LRR_dom_sf"/>
</dbReference>
<dbReference type="InterPro" id="IPR009703">
    <property type="entry name" value="Selenoprotein_S"/>
</dbReference>
<feature type="region of interest" description="Disordered" evidence="10">
    <location>
        <begin position="308"/>
        <end position="400"/>
    </location>
</feature>
<comment type="caution">
    <text evidence="13">The sequence shown here is derived from an EMBL/GenBank/DDBJ whole genome shotgun (WGS) entry which is preliminary data.</text>
</comment>
<dbReference type="InterPro" id="IPR003603">
    <property type="entry name" value="U2A'_phosphoprotein32A_C"/>
</dbReference>
<dbReference type="Proteomes" id="UP000827986">
    <property type="component" value="Unassembled WGS sequence"/>
</dbReference>
<dbReference type="GO" id="GO:0006886">
    <property type="term" value="P:intracellular protein transport"/>
    <property type="evidence" value="ECO:0007669"/>
    <property type="project" value="InterPro"/>
</dbReference>
<sequence>MVKLTAELIEQAAQYTNAVRDRELDLRGYKIPVIENLGATLDQFDAIDFSDNEIRKLDGFPLLKRLKTLLMNNNRICRIGEGLEQALPNLQEIILTNNSIVELGELDPLATIKSLTYLSILRNPVTNKKHYRLYVIHKVPQIRVLDFQKVKLKERQEAEKMFKGKRGAQLAKDIAKRTKTFNPGAGLPTDKKKAGPSTGDVEAIKNAIANATTLAEVERLKGLLQSGQIPGRERKTVGSLLASYGWYLLLACVAGYLLLQKLAEKTRAPRRDRAHAAGAPPEPDVVVRREEALAAARFRMQEQLNEQAEKFKEKQRQLEEEKRRQKVAVWESMQEGKSYRGNLKRNQQETESAASASSTVPKPKPNKKPLRGGSYNPLSGEGGGTCAWRPGRRGGPSSAG</sequence>
<evidence type="ECO:0000256" key="11">
    <source>
        <dbReference type="SAM" id="Phobius"/>
    </source>
</evidence>
<name>A0A9D3XPW3_9SAUR</name>
<dbReference type="GO" id="GO:0005686">
    <property type="term" value="C:U2 snRNP"/>
    <property type="evidence" value="ECO:0007669"/>
    <property type="project" value="TreeGrafter"/>
</dbReference>
<dbReference type="PANTHER" id="PTHR10552">
    <property type="entry name" value="U2 SMALL NUCLEAR RIBONUCLEOPROTEIN A"/>
    <property type="match status" value="1"/>
</dbReference>
<keyword evidence="11" id="KW-0812">Transmembrane</keyword>
<evidence type="ECO:0000256" key="1">
    <source>
        <dbReference type="ARBA" id="ARBA00004123"/>
    </source>
</evidence>